<dbReference type="SUPFAM" id="SSF55781">
    <property type="entry name" value="GAF domain-like"/>
    <property type="match status" value="1"/>
</dbReference>
<evidence type="ECO:0000313" key="13">
    <source>
        <dbReference type="RefSeq" id="WP_028312679.1"/>
    </source>
</evidence>
<keyword evidence="5" id="KW-0418">Kinase</keyword>
<evidence type="ECO:0000259" key="11">
    <source>
        <dbReference type="PROSITE" id="PS50113"/>
    </source>
</evidence>
<dbReference type="InterPro" id="IPR003661">
    <property type="entry name" value="HisK_dim/P_dom"/>
</dbReference>
<dbReference type="SUPFAM" id="SSF47384">
    <property type="entry name" value="Homodimeric domain of signal transducing histidine kinase"/>
    <property type="match status" value="1"/>
</dbReference>
<feature type="region of interest" description="Disordered" evidence="7">
    <location>
        <begin position="1"/>
        <end position="23"/>
    </location>
</feature>
<dbReference type="PRINTS" id="PR00344">
    <property type="entry name" value="BCTRLSENSOR"/>
</dbReference>
<evidence type="ECO:0000256" key="8">
    <source>
        <dbReference type="SAM" id="Phobius"/>
    </source>
</evidence>
<evidence type="ECO:0000259" key="9">
    <source>
        <dbReference type="PROSITE" id="PS50109"/>
    </source>
</evidence>
<dbReference type="InterPro" id="IPR035965">
    <property type="entry name" value="PAS-like_dom_sf"/>
</dbReference>
<dbReference type="SMART" id="SM00388">
    <property type="entry name" value="HisKA"/>
    <property type="match status" value="1"/>
</dbReference>
<feature type="domain" description="PAC" evidence="11">
    <location>
        <begin position="581"/>
        <end position="633"/>
    </location>
</feature>
<reference evidence="13" key="5">
    <citation type="submission" date="2025-08" db="UniProtKB">
        <authorList>
            <consortium name="RefSeq"/>
        </authorList>
    </citation>
    <scope>IDENTIFICATION</scope>
</reference>
<keyword evidence="3" id="KW-0597">Phosphoprotein</keyword>
<dbReference type="Pfam" id="PF00512">
    <property type="entry name" value="HisKA"/>
    <property type="match status" value="1"/>
</dbReference>
<feature type="transmembrane region" description="Helical" evidence="8">
    <location>
        <begin position="184"/>
        <end position="204"/>
    </location>
</feature>
<dbReference type="PANTHER" id="PTHR43711:SF26">
    <property type="entry name" value="SENSOR HISTIDINE KINASE RCSC"/>
    <property type="match status" value="1"/>
</dbReference>
<dbReference type="SMART" id="SM00091">
    <property type="entry name" value="PAS"/>
    <property type="match status" value="2"/>
</dbReference>
<evidence type="ECO:0000256" key="4">
    <source>
        <dbReference type="ARBA" id="ARBA00022679"/>
    </source>
</evidence>
<dbReference type="InterPro" id="IPR000014">
    <property type="entry name" value="PAS"/>
</dbReference>
<feature type="domain" description="PAC" evidence="11">
    <location>
        <begin position="291"/>
        <end position="343"/>
    </location>
</feature>
<feature type="domain" description="PAS" evidence="10">
    <location>
        <begin position="509"/>
        <end position="579"/>
    </location>
</feature>
<dbReference type="InterPro" id="IPR036097">
    <property type="entry name" value="HisK_dim/P_sf"/>
</dbReference>
<dbReference type="CDD" id="cd00130">
    <property type="entry name" value="PAS"/>
    <property type="match status" value="2"/>
</dbReference>
<dbReference type="CDD" id="cd16922">
    <property type="entry name" value="HATPase_EvgS-ArcB-TorS-like"/>
    <property type="match status" value="1"/>
</dbReference>
<keyword evidence="8" id="KW-1133">Transmembrane helix</keyword>
<dbReference type="InterPro" id="IPR003594">
    <property type="entry name" value="HATPase_dom"/>
</dbReference>
<sequence length="892" mass="97029">MNAGRPLALPESAAAAEAVPPDADPAPRRARGLIWAVIVLSALICVLFVSLHFGQRRAIDRLAHAIDDIHRARIELAHALDTVEHDSSTGLERELVLGEARRAATALAGALAHVPDADTGPERELPAALDRLAIQLDAFQSAPDPASANRLRQRFLSVEQHAERVDAELRAQVNRLDDEQAGQFRAAACLSVLLLAGIGAVAFATARAQRESERALVSSRRLFETLARISPVGIYRTDAFGNEVYSNARCRDIRGLVAGESGRDLDEHVHPADRDRVRARWCNAVEDMRAFHDEYRLLHADGREVWVLNQAVPEVSPEGFALGYVGTLTDITGRKRAELLAHGQRAVLELIASGRPVEVALDALIASVEELDPELVCLVTRAGPERDAPPIAHARGPVDRLLVLQDAALSCHPQLAELREARGRCAPAFVRLAGLPCLPASAAGPCGFGAGSMWFLPLTHDERRLGNFAVFRRSPAAPDAEQLNVIETAAHTAAICLQRHRDEAALRSSEQRFRQLAQTLPQLVWAGRADGRCEFAGPQWTEFTGCPADELLGFAWLDHVHPDDRAALQSAWDEARSTGGLRTELRLRRRDGSYRWLDVRAVPLLGDDGRVLRWFGTGTDVTESRALRDALHRANTELELKVAERTAELSLAKDAAEASNRLKSEFLASMSHELRTPLHAILGFTDMLLRGLPGPLNPAQTRQLGNVHTSARHLLSLINDLLDVARVESGKTRLNIAPLDAGVVVSDAVEVLRSTAAGKHLDLELKLPAEPAMALADQRALTQIVINLVGNAIKFTDAGWVRVEVGGDGKHVRLSVTDSGCGISHDDQSRLFQAFIQADKGRHHLRGGTGLGLYLCRRLSDEQGGHITLESEPGRGSRFTLLLPAATAELQD</sequence>
<dbReference type="PANTHER" id="PTHR43711">
    <property type="entry name" value="TWO-COMPONENT HISTIDINE KINASE"/>
    <property type="match status" value="1"/>
</dbReference>
<dbReference type="InterPro" id="IPR013655">
    <property type="entry name" value="PAS_fold_3"/>
</dbReference>
<dbReference type="EC" id="2.7.13.3" evidence="2"/>
<dbReference type="PROSITE" id="PS50113">
    <property type="entry name" value="PAC"/>
    <property type="match status" value="2"/>
</dbReference>
<dbReference type="SUPFAM" id="SSF55874">
    <property type="entry name" value="ATPase domain of HSP90 chaperone/DNA topoisomerase II/histidine kinase"/>
    <property type="match status" value="1"/>
</dbReference>
<dbReference type="Pfam" id="PF02518">
    <property type="entry name" value="HATPase_c"/>
    <property type="match status" value="1"/>
</dbReference>
<feature type="domain" description="Histidine kinase" evidence="9">
    <location>
        <begin position="669"/>
        <end position="887"/>
    </location>
</feature>
<dbReference type="Gene3D" id="1.10.287.130">
    <property type="match status" value="1"/>
</dbReference>
<dbReference type="PROSITE" id="PS50109">
    <property type="entry name" value="HIS_KIN"/>
    <property type="match status" value="1"/>
</dbReference>
<reference evidence="13" key="3">
    <citation type="journal article" date="1997" name="Trends Biochem. Sci.">
        <title>PAS domain S-boxes in Archaea, Bacteria and sensors for oxygen and redox.</title>
        <authorList>
            <person name="Zhulin I.B."/>
            <person name="Taylor B.L."/>
            <person name="Dixon R."/>
        </authorList>
    </citation>
    <scope>NUCLEOTIDE SEQUENCE</scope>
</reference>
<evidence type="ECO:0000256" key="1">
    <source>
        <dbReference type="ARBA" id="ARBA00000085"/>
    </source>
</evidence>
<evidence type="ECO:0000256" key="2">
    <source>
        <dbReference type="ARBA" id="ARBA00012438"/>
    </source>
</evidence>
<dbReference type="Pfam" id="PF08447">
    <property type="entry name" value="PAS_3"/>
    <property type="match status" value="2"/>
</dbReference>
<evidence type="ECO:0000256" key="7">
    <source>
        <dbReference type="SAM" id="MobiDB-lite"/>
    </source>
</evidence>
<dbReference type="SMART" id="SM00387">
    <property type="entry name" value="HATPase_c"/>
    <property type="match status" value="1"/>
</dbReference>
<dbReference type="InterPro" id="IPR004358">
    <property type="entry name" value="Sig_transdc_His_kin-like_C"/>
</dbReference>
<dbReference type="InterPro" id="IPR050736">
    <property type="entry name" value="Sensor_HK_Regulatory"/>
</dbReference>
<dbReference type="Gene3D" id="3.30.450.20">
    <property type="entry name" value="PAS domain"/>
    <property type="match status" value="2"/>
</dbReference>
<evidence type="ECO:0000256" key="6">
    <source>
        <dbReference type="ARBA" id="ARBA00023012"/>
    </source>
</evidence>
<dbReference type="RefSeq" id="WP_028312679.1">
    <property type="nucleotide sequence ID" value="NZ_KI519499.1"/>
</dbReference>
<name>A0A8B6X6G9_9BURK</name>
<dbReference type="InterPro" id="IPR001610">
    <property type="entry name" value="PAC"/>
</dbReference>
<dbReference type="Gene3D" id="3.30.565.10">
    <property type="entry name" value="Histidine kinase-like ATPase, C-terminal domain"/>
    <property type="match status" value="1"/>
</dbReference>
<keyword evidence="12" id="KW-1185">Reference proteome</keyword>
<dbReference type="InterPro" id="IPR000700">
    <property type="entry name" value="PAS-assoc_C"/>
</dbReference>
<dbReference type="PROSITE" id="PS50112">
    <property type="entry name" value="PAS"/>
    <property type="match status" value="1"/>
</dbReference>
<accession>A0A8B6X6G9</accession>
<dbReference type="FunFam" id="3.30.450.20:FF:000099">
    <property type="entry name" value="Sensory box sensor histidine kinase"/>
    <property type="match status" value="1"/>
</dbReference>
<dbReference type="OrthoDB" id="9766459at2"/>
<dbReference type="InterPro" id="IPR036890">
    <property type="entry name" value="HATPase_C_sf"/>
</dbReference>
<dbReference type="Gene3D" id="3.30.450.40">
    <property type="match status" value="1"/>
</dbReference>
<keyword evidence="6" id="KW-0902">Two-component regulatory system</keyword>
<dbReference type="CDD" id="cd00082">
    <property type="entry name" value="HisKA"/>
    <property type="match status" value="1"/>
</dbReference>
<dbReference type="SUPFAM" id="SSF55785">
    <property type="entry name" value="PYP-like sensor domain (PAS domain)"/>
    <property type="match status" value="2"/>
</dbReference>
<keyword evidence="8" id="KW-0812">Transmembrane</keyword>
<feature type="transmembrane region" description="Helical" evidence="8">
    <location>
        <begin position="33"/>
        <end position="53"/>
    </location>
</feature>
<comment type="catalytic activity">
    <reaction evidence="1">
        <text>ATP + protein L-histidine = ADP + protein N-phospho-L-histidine.</text>
        <dbReference type="EC" id="2.7.13.3"/>
    </reaction>
</comment>
<protein>
    <recommendedName>
        <fullName evidence="2">histidine kinase</fullName>
        <ecNumber evidence="2">2.7.13.3</ecNumber>
    </recommendedName>
</protein>
<dbReference type="SMART" id="SM00086">
    <property type="entry name" value="PAC"/>
    <property type="match status" value="2"/>
</dbReference>
<reference evidence="13" key="2">
    <citation type="journal article" date="1997" name="Curr. Biol.">
        <title>PAS: a multifunctional domain family comes to light.</title>
        <authorList>
            <person name="Ponting C.P."/>
            <person name="Aravind L."/>
        </authorList>
    </citation>
    <scope>NUCLEOTIDE SEQUENCE</scope>
</reference>
<evidence type="ECO:0000256" key="5">
    <source>
        <dbReference type="ARBA" id="ARBA00022777"/>
    </source>
</evidence>
<proteinExistence type="predicted"/>
<dbReference type="AlphaFoldDB" id="A0A8B6X6G9"/>
<evidence type="ECO:0000259" key="10">
    <source>
        <dbReference type="PROSITE" id="PS50112"/>
    </source>
</evidence>
<keyword evidence="8" id="KW-0472">Membrane</keyword>
<reference evidence="13" key="4">
    <citation type="journal article" date="2004" name="Eur. J. Biochem.">
        <title>The PAS fold. A redefinition of the PAS domain based upon structural prediction.</title>
        <authorList>
            <person name="Hefti M.H."/>
            <person name="Francoijs K.J."/>
            <person name="de Vries S.C."/>
            <person name="Dixon R."/>
            <person name="Vervoort J."/>
        </authorList>
    </citation>
    <scope>NUCLEOTIDE SEQUENCE</scope>
</reference>
<dbReference type="NCBIfam" id="TIGR00229">
    <property type="entry name" value="sensory_box"/>
    <property type="match status" value="2"/>
</dbReference>
<keyword evidence="4" id="KW-0808">Transferase</keyword>
<evidence type="ECO:0000256" key="3">
    <source>
        <dbReference type="ARBA" id="ARBA00022553"/>
    </source>
</evidence>
<organism evidence="12 13">
    <name type="scientific">Derxia gummosa DSM 723</name>
    <dbReference type="NCBI Taxonomy" id="1121388"/>
    <lineage>
        <taxon>Bacteria</taxon>
        <taxon>Pseudomonadati</taxon>
        <taxon>Pseudomonadota</taxon>
        <taxon>Betaproteobacteria</taxon>
        <taxon>Burkholderiales</taxon>
        <taxon>Alcaligenaceae</taxon>
        <taxon>Derxia</taxon>
    </lineage>
</organism>
<dbReference type="Proteomes" id="UP000675920">
    <property type="component" value="Unplaced"/>
</dbReference>
<dbReference type="GO" id="GO:0000155">
    <property type="term" value="F:phosphorelay sensor kinase activity"/>
    <property type="evidence" value="ECO:0007669"/>
    <property type="project" value="InterPro"/>
</dbReference>
<dbReference type="InterPro" id="IPR029016">
    <property type="entry name" value="GAF-like_dom_sf"/>
</dbReference>
<feature type="compositionally biased region" description="Low complexity" evidence="7">
    <location>
        <begin position="1"/>
        <end position="21"/>
    </location>
</feature>
<reference evidence="13" key="1">
    <citation type="journal article" date="1995" name="Biochemistry">
        <title>1.4 A structure of photoactive yellow protein, a cytosolic photoreceptor: unusual fold, active site, and chromophore.</title>
        <authorList>
            <person name="Borgstahl G.E."/>
            <person name="Williams D.R."/>
            <person name="Getzoff E.D."/>
        </authorList>
    </citation>
    <scope>NUCLEOTIDE SEQUENCE</scope>
</reference>
<dbReference type="InterPro" id="IPR005467">
    <property type="entry name" value="His_kinase_dom"/>
</dbReference>
<evidence type="ECO:0000313" key="12">
    <source>
        <dbReference type="Proteomes" id="UP000675920"/>
    </source>
</evidence>